<dbReference type="Gene3D" id="2.30.30.40">
    <property type="entry name" value="SH3 Domains"/>
    <property type="match status" value="1"/>
</dbReference>
<evidence type="ECO:0000256" key="2">
    <source>
        <dbReference type="ARBA" id="ARBA00022658"/>
    </source>
</evidence>
<gene>
    <name evidence="10" type="ORF">EVG20_g6105</name>
</gene>
<evidence type="ECO:0000259" key="9">
    <source>
        <dbReference type="PROSITE" id="PS50212"/>
    </source>
</evidence>
<dbReference type="Pfam" id="PF00618">
    <property type="entry name" value="RasGEF_N"/>
    <property type="match status" value="1"/>
</dbReference>
<feature type="region of interest" description="Disordered" evidence="5">
    <location>
        <begin position="670"/>
        <end position="706"/>
    </location>
</feature>
<evidence type="ECO:0000256" key="6">
    <source>
        <dbReference type="SAM" id="Phobius"/>
    </source>
</evidence>
<dbReference type="GO" id="GO:0007265">
    <property type="term" value="P:Ras protein signal transduction"/>
    <property type="evidence" value="ECO:0007669"/>
    <property type="project" value="TreeGrafter"/>
</dbReference>
<dbReference type="PROSITE" id="PS50212">
    <property type="entry name" value="RASGEF_NTER"/>
    <property type="match status" value="1"/>
</dbReference>
<dbReference type="GO" id="GO:0005085">
    <property type="term" value="F:guanyl-nucleotide exchange factor activity"/>
    <property type="evidence" value="ECO:0007669"/>
    <property type="project" value="UniProtKB-KW"/>
</dbReference>
<dbReference type="STRING" id="205917.A0A4Y9YQY9"/>
<dbReference type="Pfam" id="PF07653">
    <property type="entry name" value="SH3_2"/>
    <property type="match status" value="1"/>
</dbReference>
<dbReference type="Gene3D" id="1.20.870.10">
    <property type="entry name" value="Son of sevenless (SoS) protein Chain: S domain 1"/>
    <property type="match status" value="1"/>
</dbReference>
<evidence type="ECO:0000256" key="4">
    <source>
        <dbReference type="PROSITE-ProRule" id="PRU00192"/>
    </source>
</evidence>
<sequence length="1496" mass="163341">MNRGYSCRGRCRQDDGCGEKGARKAERNIMGHGRQKAGMGGAEGVGSVGSTRSRFASCSLFAPSSLSPLLASSHAPSDTFPSSLRPAASAFSFFLLFLSSLLYLLALLFSRRVAASPVLTRTPFRNIALRQDNAFPLVSLSHISPSLDSGFCPSPRDSPLAGCQPASLQPTHDFASNELRICPYPPSRCISSSGIVLSLAAMMPSAQLRIDTSVARTKSPSSAKSLRSIKSGSTHLSADRPVRSVSPMSGRSTPALISPIPSSSNASTSSLHLPISAPTSHSEVEPASTATSSILASSRSNASKRNSEYVLAMHDFVPEQKNATCLAFRAGQVIHVLNRDTSGWWDGELDGKRGWFPSNYVNGDFGLLDEVLHSNSVSTSSLSRLPYLTIVELRQRSRFGHAHTRSTVSTASFASSTSSRQGPFSRNDYCPPLMVPLLHALSLLQNAVRSNRTAHFQPSVACIISCVRAILEAAGCLSRDAALLKHYSSLAQERRRILSDLAAIVTQSKKASAEEAVDEEQRDSEVERMVRLGGQVFSRVRRFLAVAVQCGVELPERQSMDGELVPSDSSSSQSSSSLSKGGSATTPTSVGDEDDTFRALPWKKTENGISQRPRMRARDRPGTPGKARSLGDLRSQRKLAMEGNMVPVPALTPRKLQQIKVFAPANGRLNGHKHDVSVSSTSSSSSFSSMDTSGTPITPAFPSGPSSYEEVVDALRHTHDQYLSTIAAFIGHAHSHTRTSHASSTGHMYELVREIVEIVCKLLTIVEAVLHHPAIPPHKAANLKTAKEGLYKATSALAEAVRTLTGALPPSMCEEQEKTALIKSATDALKAGADCVAAVKMCLSRASGESLFMIELPKVSDEHPVPLTPRKFLHGMSPRLSKSMSMGTLQSPGDDIPEDDEDVTVQIRAVADSQPRSSQQPIIEVSEEPEATERTTSPAMPTPPMSAPAVTHAPRKPAALQISNAHVQPDLPSPASIIRTDDGTTWEGSHPEHGQGGSLEEKILNGDLPIVPIPVLPDFLQTDSESWMLSHDYPAEDVAYNSDGFLVGASLPVLVEKMTPHASIVDPAFSAVFFLTFRLFAPPLELLQAIIDRYNLVPPEGLAEEQVYLWQQRKGIPVRLRVSNFIKVWLEMYWRPAADSSILDALHDFNRDALALMFPGPSQRINEIIKLRMQQTEDTLISPRPDRARDAGMPLNPPFSGSPSEIPRPVMTKTLFSNLRSKNFSAIYITDFDSLELARQMTIMECNLFCVIQPEEVLESGQEGAKSAANVRAVSTLSTVITGWVAESILNESDTKKRTALCKFFIKVADRCSQLHNYSTSRAILAALDSSTISRLHQTWMGVPQKQKLQLDAIRKLADHARNYHEYRSRLRNTAPPAVPFLGLYLTDVTFCREGNPSYRASPTAPEKKLLNFNKYHKMARIVQDMQRFQVPYKLKEIPEVQAYLNDAFEKSKHHGDLQDLYRRSLLVEPKQPADTPPSGDVRQLFPWTSRSQQAA</sequence>
<evidence type="ECO:0000259" key="8">
    <source>
        <dbReference type="PROSITE" id="PS50009"/>
    </source>
</evidence>
<dbReference type="Pfam" id="PF00617">
    <property type="entry name" value="RasGEF"/>
    <property type="match status" value="1"/>
</dbReference>
<dbReference type="EMBL" id="SEOQ01000391">
    <property type="protein sequence ID" value="TFY63961.1"/>
    <property type="molecule type" value="Genomic_DNA"/>
</dbReference>
<dbReference type="PANTHER" id="PTHR23113:SF354">
    <property type="entry name" value="BUD SITE SELECTION PROTEIN 5"/>
    <property type="match status" value="1"/>
</dbReference>
<dbReference type="CDD" id="cd11883">
    <property type="entry name" value="SH3_Sdc25"/>
    <property type="match status" value="1"/>
</dbReference>
<feature type="domain" description="SH3" evidence="7">
    <location>
        <begin position="305"/>
        <end position="366"/>
    </location>
</feature>
<accession>A0A4Y9YQY9</accession>
<dbReference type="SMART" id="SM00229">
    <property type="entry name" value="RasGEFN"/>
    <property type="match status" value="1"/>
</dbReference>
<evidence type="ECO:0000256" key="5">
    <source>
        <dbReference type="SAM" id="MobiDB-lite"/>
    </source>
</evidence>
<feature type="region of interest" description="Disordered" evidence="5">
    <location>
        <begin position="212"/>
        <end position="299"/>
    </location>
</feature>
<evidence type="ECO:0000256" key="3">
    <source>
        <dbReference type="PROSITE-ProRule" id="PRU00168"/>
    </source>
</evidence>
<feature type="transmembrane region" description="Helical" evidence="6">
    <location>
        <begin position="90"/>
        <end position="109"/>
    </location>
</feature>
<dbReference type="CDD" id="cd06224">
    <property type="entry name" value="REM"/>
    <property type="match status" value="1"/>
</dbReference>
<keyword evidence="2 3" id="KW-0344">Guanine-nucleotide releasing factor</keyword>
<dbReference type="OrthoDB" id="28357at2759"/>
<dbReference type="SUPFAM" id="SSF50044">
    <property type="entry name" value="SH3-domain"/>
    <property type="match status" value="1"/>
</dbReference>
<keyword evidence="1 4" id="KW-0728">SH3 domain</keyword>
<feature type="region of interest" description="Disordered" evidence="5">
    <location>
        <begin position="1469"/>
        <end position="1496"/>
    </location>
</feature>
<feature type="compositionally biased region" description="Basic and acidic residues" evidence="5">
    <location>
        <begin position="989"/>
        <end position="998"/>
    </location>
</feature>
<dbReference type="InterPro" id="IPR036028">
    <property type="entry name" value="SH3-like_dom_sf"/>
</dbReference>
<feature type="region of interest" description="Disordered" evidence="5">
    <location>
        <begin position="966"/>
        <end position="998"/>
    </location>
</feature>
<name>A0A4Y9YQY9_9AGAM</name>
<feature type="compositionally biased region" description="Low complexity" evidence="5">
    <location>
        <begin position="567"/>
        <end position="583"/>
    </location>
</feature>
<evidence type="ECO:0000313" key="11">
    <source>
        <dbReference type="Proteomes" id="UP000298327"/>
    </source>
</evidence>
<dbReference type="InterPro" id="IPR019804">
    <property type="entry name" value="Ras_G-nucl-exch_fac_CS"/>
</dbReference>
<dbReference type="InterPro" id="IPR023578">
    <property type="entry name" value="Ras_GEF_dom_sf"/>
</dbReference>
<dbReference type="SUPFAM" id="SSF48366">
    <property type="entry name" value="Ras GEF"/>
    <property type="match status" value="1"/>
</dbReference>
<evidence type="ECO:0000256" key="1">
    <source>
        <dbReference type="ARBA" id="ARBA00022443"/>
    </source>
</evidence>
<dbReference type="PROSITE" id="PS50002">
    <property type="entry name" value="SH3"/>
    <property type="match status" value="1"/>
</dbReference>
<dbReference type="GO" id="GO:0005886">
    <property type="term" value="C:plasma membrane"/>
    <property type="evidence" value="ECO:0007669"/>
    <property type="project" value="TreeGrafter"/>
</dbReference>
<dbReference type="InterPro" id="IPR001452">
    <property type="entry name" value="SH3_domain"/>
</dbReference>
<dbReference type="Proteomes" id="UP000298327">
    <property type="component" value="Unassembled WGS sequence"/>
</dbReference>
<comment type="caution">
    <text evidence="10">The sequence shown here is derived from an EMBL/GenBank/DDBJ whole genome shotgun (WGS) entry which is preliminary data.</text>
</comment>
<feature type="region of interest" description="Disordered" evidence="5">
    <location>
        <begin position="910"/>
        <end position="953"/>
    </location>
</feature>
<dbReference type="CDD" id="cd00155">
    <property type="entry name" value="RasGEF"/>
    <property type="match status" value="1"/>
</dbReference>
<dbReference type="SMART" id="SM00326">
    <property type="entry name" value="SH3"/>
    <property type="match status" value="1"/>
</dbReference>
<organism evidence="10 11">
    <name type="scientific">Dentipellis fragilis</name>
    <dbReference type="NCBI Taxonomy" id="205917"/>
    <lineage>
        <taxon>Eukaryota</taxon>
        <taxon>Fungi</taxon>
        <taxon>Dikarya</taxon>
        <taxon>Basidiomycota</taxon>
        <taxon>Agaricomycotina</taxon>
        <taxon>Agaricomycetes</taxon>
        <taxon>Russulales</taxon>
        <taxon>Hericiaceae</taxon>
        <taxon>Dentipellis</taxon>
    </lineage>
</organism>
<evidence type="ECO:0000259" key="7">
    <source>
        <dbReference type="PROSITE" id="PS50002"/>
    </source>
</evidence>
<dbReference type="PROSITE" id="PS00720">
    <property type="entry name" value="RASGEF"/>
    <property type="match status" value="1"/>
</dbReference>
<dbReference type="Pfam" id="PF25006">
    <property type="entry name" value="DUF7783"/>
    <property type="match status" value="1"/>
</dbReference>
<feature type="region of interest" description="Disordered" evidence="5">
    <location>
        <begin position="559"/>
        <end position="634"/>
    </location>
</feature>
<feature type="compositionally biased region" description="Low complexity" evidence="5">
    <location>
        <begin position="287"/>
        <end position="299"/>
    </location>
</feature>
<reference evidence="10 11" key="1">
    <citation type="submission" date="2019-02" db="EMBL/GenBank/DDBJ databases">
        <title>Genome sequencing of the rare red list fungi Dentipellis fragilis.</title>
        <authorList>
            <person name="Buettner E."/>
            <person name="Kellner H."/>
        </authorList>
    </citation>
    <scope>NUCLEOTIDE SEQUENCE [LARGE SCALE GENOMIC DNA]</scope>
    <source>
        <strain evidence="10 11">DSM 105465</strain>
    </source>
</reference>
<feature type="compositionally biased region" description="Low complexity" evidence="5">
    <location>
        <begin position="252"/>
        <end position="271"/>
    </location>
</feature>
<evidence type="ECO:0008006" key="12">
    <source>
        <dbReference type="Google" id="ProtNLM"/>
    </source>
</evidence>
<feature type="domain" description="N-terminal Ras-GEF" evidence="9">
    <location>
        <begin position="1042"/>
        <end position="1173"/>
    </location>
</feature>
<keyword evidence="6" id="KW-0472">Membrane</keyword>
<dbReference type="SMART" id="SM00147">
    <property type="entry name" value="RasGEF"/>
    <property type="match status" value="1"/>
</dbReference>
<dbReference type="InterPro" id="IPR056685">
    <property type="entry name" value="DUF7783"/>
</dbReference>
<keyword evidence="11" id="KW-1185">Reference proteome</keyword>
<protein>
    <recommendedName>
        <fullName evidence="12">Ras GEF</fullName>
    </recommendedName>
</protein>
<dbReference type="Gene3D" id="1.10.840.10">
    <property type="entry name" value="Ras guanine-nucleotide exchange factors catalytic domain"/>
    <property type="match status" value="1"/>
</dbReference>
<dbReference type="InterPro" id="IPR008937">
    <property type="entry name" value="Ras-like_GEF"/>
</dbReference>
<dbReference type="PROSITE" id="PS50009">
    <property type="entry name" value="RASGEF_CAT"/>
    <property type="match status" value="1"/>
</dbReference>
<dbReference type="PANTHER" id="PTHR23113">
    <property type="entry name" value="GUANINE NUCLEOTIDE EXCHANGE FACTOR"/>
    <property type="match status" value="1"/>
</dbReference>
<dbReference type="InterPro" id="IPR000651">
    <property type="entry name" value="Ras-like_Gua-exchang_fac_N"/>
</dbReference>
<feature type="compositionally biased region" description="Polar residues" evidence="5">
    <location>
        <begin position="1487"/>
        <end position="1496"/>
    </location>
</feature>
<proteinExistence type="predicted"/>
<dbReference type="InterPro" id="IPR001895">
    <property type="entry name" value="RASGEF_cat_dom"/>
</dbReference>
<feature type="domain" description="Ras-GEF" evidence="8">
    <location>
        <begin position="1233"/>
        <end position="1471"/>
    </location>
</feature>
<feature type="compositionally biased region" description="Low complexity" evidence="5">
    <location>
        <begin position="677"/>
        <end position="693"/>
    </location>
</feature>
<evidence type="ECO:0000313" key="10">
    <source>
        <dbReference type="EMBL" id="TFY63961.1"/>
    </source>
</evidence>
<feature type="compositionally biased region" description="Polar residues" evidence="5">
    <location>
        <begin position="214"/>
        <end position="236"/>
    </location>
</feature>
<keyword evidence="6" id="KW-1133">Transmembrane helix</keyword>
<dbReference type="InterPro" id="IPR036964">
    <property type="entry name" value="RASGEF_cat_dom_sf"/>
</dbReference>
<keyword evidence="6" id="KW-0812">Transmembrane</keyword>